<organism evidence="2 3">
    <name type="scientific">Streptosporangium longisporum</name>
    <dbReference type="NCBI Taxonomy" id="46187"/>
    <lineage>
        <taxon>Bacteria</taxon>
        <taxon>Bacillati</taxon>
        <taxon>Actinomycetota</taxon>
        <taxon>Actinomycetes</taxon>
        <taxon>Streptosporangiales</taxon>
        <taxon>Streptosporangiaceae</taxon>
        <taxon>Streptosporangium</taxon>
    </lineage>
</organism>
<evidence type="ECO:0000313" key="2">
    <source>
        <dbReference type="EMBL" id="GAA3026961.1"/>
    </source>
</evidence>
<keyword evidence="3" id="KW-1185">Reference proteome</keyword>
<accession>A0ABP6L3S3</accession>
<protein>
    <submittedName>
        <fullName evidence="2">Uncharacterized protein</fullName>
    </submittedName>
</protein>
<comment type="caution">
    <text evidence="2">The sequence shown here is derived from an EMBL/GenBank/DDBJ whole genome shotgun (WGS) entry which is preliminary data.</text>
</comment>
<feature type="region of interest" description="Disordered" evidence="1">
    <location>
        <begin position="44"/>
        <end position="73"/>
    </location>
</feature>
<sequence length="98" mass="10046">MTHPRGGAAQDRVVAAESKELLTGTSAVCPGSVRTKFIPRSSGFVAQTDRGGAIPGADGLKGHHARTAPPPPKHVPVMLLVELTGIDVARCRITGGSP</sequence>
<name>A0ABP6L3S3_9ACTN</name>
<dbReference type="Proteomes" id="UP001499930">
    <property type="component" value="Unassembled WGS sequence"/>
</dbReference>
<reference evidence="3" key="1">
    <citation type="journal article" date="2019" name="Int. J. Syst. Evol. Microbiol.">
        <title>The Global Catalogue of Microorganisms (GCM) 10K type strain sequencing project: providing services to taxonomists for standard genome sequencing and annotation.</title>
        <authorList>
            <consortium name="The Broad Institute Genomics Platform"/>
            <consortium name="The Broad Institute Genome Sequencing Center for Infectious Disease"/>
            <person name="Wu L."/>
            <person name="Ma J."/>
        </authorList>
    </citation>
    <scope>NUCLEOTIDE SEQUENCE [LARGE SCALE GENOMIC DNA]</scope>
    <source>
        <strain evidence="3">JCM 3106</strain>
    </source>
</reference>
<evidence type="ECO:0000256" key="1">
    <source>
        <dbReference type="SAM" id="MobiDB-lite"/>
    </source>
</evidence>
<dbReference type="EMBL" id="BAAAWD010000015">
    <property type="protein sequence ID" value="GAA3026961.1"/>
    <property type="molecule type" value="Genomic_DNA"/>
</dbReference>
<proteinExistence type="predicted"/>
<evidence type="ECO:0000313" key="3">
    <source>
        <dbReference type="Proteomes" id="UP001499930"/>
    </source>
</evidence>
<gene>
    <name evidence="2" type="ORF">GCM10017559_61280</name>
</gene>